<evidence type="ECO:0000313" key="2">
    <source>
        <dbReference type="Proteomes" id="UP001341840"/>
    </source>
</evidence>
<accession>A0ABU6VQM5</accession>
<gene>
    <name evidence="1" type="ORF">PIB30_080673</name>
</gene>
<proteinExistence type="predicted"/>
<organism evidence="1 2">
    <name type="scientific">Stylosanthes scabra</name>
    <dbReference type="NCBI Taxonomy" id="79078"/>
    <lineage>
        <taxon>Eukaryota</taxon>
        <taxon>Viridiplantae</taxon>
        <taxon>Streptophyta</taxon>
        <taxon>Embryophyta</taxon>
        <taxon>Tracheophyta</taxon>
        <taxon>Spermatophyta</taxon>
        <taxon>Magnoliopsida</taxon>
        <taxon>eudicotyledons</taxon>
        <taxon>Gunneridae</taxon>
        <taxon>Pentapetalae</taxon>
        <taxon>rosids</taxon>
        <taxon>fabids</taxon>
        <taxon>Fabales</taxon>
        <taxon>Fabaceae</taxon>
        <taxon>Papilionoideae</taxon>
        <taxon>50 kb inversion clade</taxon>
        <taxon>dalbergioids sensu lato</taxon>
        <taxon>Dalbergieae</taxon>
        <taxon>Pterocarpus clade</taxon>
        <taxon>Stylosanthes</taxon>
    </lineage>
</organism>
<sequence>MRTWIRAQDARIWKIVEEGDQLHTKQTTRKIDGKNVEVSNPKRKWEEEEDWKKMSSSDKAINFLHCALTQDVYMKIFSCKSAKEIWDKLKVTYEVDKKHRAYVSWENEDNSSTSSNEDENANICLIAKEDK</sequence>
<dbReference type="Pfam" id="PF14223">
    <property type="entry name" value="Retrotran_gag_2"/>
    <property type="match status" value="1"/>
</dbReference>
<reference evidence="1 2" key="1">
    <citation type="journal article" date="2023" name="Plants (Basel)">
        <title>Bridging the Gap: Combining Genomics and Transcriptomics Approaches to Understand Stylosanthes scabra, an Orphan Legume from the Brazilian Caatinga.</title>
        <authorList>
            <person name="Ferreira-Neto J.R.C."/>
            <person name="da Silva M.D."/>
            <person name="Binneck E."/>
            <person name="de Melo N.F."/>
            <person name="da Silva R.H."/>
            <person name="de Melo A.L.T.M."/>
            <person name="Pandolfi V."/>
            <person name="Bustamante F.O."/>
            <person name="Brasileiro-Vidal A.C."/>
            <person name="Benko-Iseppon A.M."/>
        </authorList>
    </citation>
    <scope>NUCLEOTIDE SEQUENCE [LARGE SCALE GENOMIC DNA]</scope>
    <source>
        <tissue evidence="1">Leaves</tissue>
    </source>
</reference>
<comment type="caution">
    <text evidence="1">The sequence shown here is derived from an EMBL/GenBank/DDBJ whole genome shotgun (WGS) entry which is preliminary data.</text>
</comment>
<evidence type="ECO:0000313" key="1">
    <source>
        <dbReference type="EMBL" id="MED6175682.1"/>
    </source>
</evidence>
<protein>
    <submittedName>
        <fullName evidence="1">Uncharacterized protein</fullName>
    </submittedName>
</protein>
<dbReference type="EMBL" id="JASCZI010152216">
    <property type="protein sequence ID" value="MED6175682.1"/>
    <property type="molecule type" value="Genomic_DNA"/>
</dbReference>
<keyword evidence="2" id="KW-1185">Reference proteome</keyword>
<name>A0ABU6VQM5_9FABA</name>
<dbReference type="Proteomes" id="UP001341840">
    <property type="component" value="Unassembled WGS sequence"/>
</dbReference>
<dbReference type="PANTHER" id="PTHR34676">
    <property type="entry name" value="DUF4219 DOMAIN-CONTAINING PROTEIN-RELATED"/>
    <property type="match status" value="1"/>
</dbReference>
<dbReference type="PANTHER" id="PTHR34676:SF8">
    <property type="entry name" value="TRANSMEMBRANE PROTEIN"/>
    <property type="match status" value="1"/>
</dbReference>
<feature type="non-terminal residue" evidence="1">
    <location>
        <position position="131"/>
    </location>
</feature>